<proteinExistence type="predicted"/>
<evidence type="ECO:0000313" key="1">
    <source>
        <dbReference type="EMBL" id="RZU43260.1"/>
    </source>
</evidence>
<reference evidence="1 2" key="1">
    <citation type="submission" date="2019-02" db="EMBL/GenBank/DDBJ databases">
        <title>Genomic Encyclopedia of Archaeal and Bacterial Type Strains, Phase II (KMG-II): from individual species to whole genera.</title>
        <authorList>
            <person name="Goeker M."/>
        </authorList>
    </citation>
    <scope>NUCLEOTIDE SEQUENCE [LARGE SCALE GENOMIC DNA]</scope>
    <source>
        <strain evidence="1 2">DSM 18101</strain>
    </source>
</reference>
<protein>
    <submittedName>
        <fullName evidence="1">Uncharacterized protein</fullName>
    </submittedName>
</protein>
<gene>
    <name evidence="1" type="ORF">BDD14_4912</name>
</gene>
<dbReference type="InterPro" id="IPR036590">
    <property type="entry name" value="SRAP-like"/>
</dbReference>
<sequence length="54" mass="5959">METLTTVLRGAVGGNADCLLDRRIDSKNKQPFAFDLVNGKMMAFAGLWDMEGPR</sequence>
<dbReference type="RefSeq" id="WP_165420215.1">
    <property type="nucleotide sequence ID" value="NZ_SHKW01000001.1"/>
</dbReference>
<keyword evidence="2" id="KW-1185">Reference proteome</keyword>
<organism evidence="1 2">
    <name type="scientific">Edaphobacter modestus</name>
    <dbReference type="NCBI Taxonomy" id="388466"/>
    <lineage>
        <taxon>Bacteria</taxon>
        <taxon>Pseudomonadati</taxon>
        <taxon>Acidobacteriota</taxon>
        <taxon>Terriglobia</taxon>
        <taxon>Terriglobales</taxon>
        <taxon>Acidobacteriaceae</taxon>
        <taxon>Edaphobacter</taxon>
    </lineage>
</organism>
<dbReference type="Proteomes" id="UP000292958">
    <property type="component" value="Unassembled WGS sequence"/>
</dbReference>
<evidence type="ECO:0000313" key="2">
    <source>
        <dbReference type="Proteomes" id="UP000292958"/>
    </source>
</evidence>
<accession>A0A4Q7YZI3</accession>
<comment type="caution">
    <text evidence="1">The sequence shown here is derived from an EMBL/GenBank/DDBJ whole genome shotgun (WGS) entry which is preliminary data.</text>
</comment>
<dbReference type="EMBL" id="SHKW01000001">
    <property type="protein sequence ID" value="RZU43260.1"/>
    <property type="molecule type" value="Genomic_DNA"/>
</dbReference>
<name>A0A4Q7YZI3_9BACT</name>
<dbReference type="AlphaFoldDB" id="A0A4Q7YZI3"/>
<dbReference type="SUPFAM" id="SSF143081">
    <property type="entry name" value="BB1717-like"/>
    <property type="match status" value="1"/>
</dbReference>